<protein>
    <submittedName>
        <fullName evidence="2">Uncharacterized protein</fullName>
    </submittedName>
</protein>
<organism evidence="2 3">
    <name type="scientific">Allacma fusca</name>
    <dbReference type="NCBI Taxonomy" id="39272"/>
    <lineage>
        <taxon>Eukaryota</taxon>
        <taxon>Metazoa</taxon>
        <taxon>Ecdysozoa</taxon>
        <taxon>Arthropoda</taxon>
        <taxon>Hexapoda</taxon>
        <taxon>Collembola</taxon>
        <taxon>Symphypleona</taxon>
        <taxon>Sminthuridae</taxon>
        <taxon>Allacma</taxon>
    </lineage>
</organism>
<sequence>MHFTSADLDYPIVVIEDTRNSAWPFRCGMKAQSENNQIFIESKGGELMQESQKCESSRSCEVERRNRPKDGIPCMPHNGKRNETIIQTGLSKMCSPKDIPMYGEVHCFTRIDLKEWNLYDFGLARFFFHGLDEEM</sequence>
<dbReference type="Proteomes" id="UP000708208">
    <property type="component" value="Unassembled WGS sequence"/>
</dbReference>
<name>A0A8J2KZJ8_9HEXA</name>
<comment type="caution">
    <text evidence="2">The sequence shown here is derived from an EMBL/GenBank/DDBJ whole genome shotgun (WGS) entry which is preliminary data.</text>
</comment>
<accession>A0A8J2KZJ8</accession>
<feature type="compositionally biased region" description="Basic and acidic residues" evidence="1">
    <location>
        <begin position="59"/>
        <end position="70"/>
    </location>
</feature>
<keyword evidence="3" id="KW-1185">Reference proteome</keyword>
<evidence type="ECO:0000313" key="2">
    <source>
        <dbReference type="EMBL" id="CAG7822678.1"/>
    </source>
</evidence>
<gene>
    <name evidence="2" type="ORF">AFUS01_LOCUS32936</name>
</gene>
<feature type="region of interest" description="Disordered" evidence="1">
    <location>
        <begin position="59"/>
        <end position="79"/>
    </location>
</feature>
<reference evidence="2" key="1">
    <citation type="submission" date="2021-06" db="EMBL/GenBank/DDBJ databases">
        <authorList>
            <person name="Hodson N. C."/>
            <person name="Mongue J. A."/>
            <person name="Jaron S. K."/>
        </authorList>
    </citation>
    <scope>NUCLEOTIDE SEQUENCE</scope>
</reference>
<evidence type="ECO:0000313" key="3">
    <source>
        <dbReference type="Proteomes" id="UP000708208"/>
    </source>
</evidence>
<dbReference type="AlphaFoldDB" id="A0A8J2KZJ8"/>
<proteinExistence type="predicted"/>
<feature type="non-terminal residue" evidence="2">
    <location>
        <position position="135"/>
    </location>
</feature>
<evidence type="ECO:0000256" key="1">
    <source>
        <dbReference type="SAM" id="MobiDB-lite"/>
    </source>
</evidence>
<dbReference type="EMBL" id="CAJVCH010527097">
    <property type="protein sequence ID" value="CAG7822678.1"/>
    <property type="molecule type" value="Genomic_DNA"/>
</dbReference>